<dbReference type="Gene3D" id="3.40.190.290">
    <property type="match status" value="1"/>
</dbReference>
<dbReference type="InterPro" id="IPR005119">
    <property type="entry name" value="LysR_subst-bd"/>
</dbReference>
<feature type="domain" description="HTH lysR-type" evidence="5">
    <location>
        <begin position="1"/>
        <end position="58"/>
    </location>
</feature>
<dbReference type="InterPro" id="IPR036388">
    <property type="entry name" value="WH-like_DNA-bd_sf"/>
</dbReference>
<dbReference type="Pfam" id="PF03466">
    <property type="entry name" value="LysR_substrate"/>
    <property type="match status" value="1"/>
</dbReference>
<dbReference type="FunFam" id="1.10.10.10:FF:000001">
    <property type="entry name" value="LysR family transcriptional regulator"/>
    <property type="match status" value="1"/>
</dbReference>
<dbReference type="PRINTS" id="PR00039">
    <property type="entry name" value="HTHLYSR"/>
</dbReference>
<accession>A0AAE3DQX3</accession>
<reference evidence="6 7" key="1">
    <citation type="submission" date="2021-10" db="EMBL/GenBank/DDBJ databases">
        <title>Anaerobic single-cell dispensing facilitates the cultivation of human gut bacteria.</title>
        <authorList>
            <person name="Afrizal A."/>
        </authorList>
    </citation>
    <scope>NUCLEOTIDE SEQUENCE [LARGE SCALE GENOMIC DNA]</scope>
    <source>
        <strain evidence="6 7">CLA-AA-H277</strain>
    </source>
</reference>
<dbReference type="CDD" id="cd05466">
    <property type="entry name" value="PBP2_LTTR_substrate"/>
    <property type="match status" value="1"/>
</dbReference>
<evidence type="ECO:0000256" key="2">
    <source>
        <dbReference type="ARBA" id="ARBA00023015"/>
    </source>
</evidence>
<keyword evidence="7" id="KW-1185">Reference proteome</keyword>
<dbReference type="GO" id="GO:0003677">
    <property type="term" value="F:DNA binding"/>
    <property type="evidence" value="ECO:0007669"/>
    <property type="project" value="UniProtKB-KW"/>
</dbReference>
<comment type="caution">
    <text evidence="6">The sequence shown here is derived from an EMBL/GenBank/DDBJ whole genome shotgun (WGS) entry which is preliminary data.</text>
</comment>
<evidence type="ECO:0000259" key="5">
    <source>
        <dbReference type="PROSITE" id="PS50931"/>
    </source>
</evidence>
<dbReference type="SUPFAM" id="SSF53850">
    <property type="entry name" value="Periplasmic binding protein-like II"/>
    <property type="match status" value="1"/>
</dbReference>
<dbReference type="EMBL" id="JAJEPR010000003">
    <property type="protein sequence ID" value="MCC2188769.1"/>
    <property type="molecule type" value="Genomic_DNA"/>
</dbReference>
<keyword evidence="2" id="KW-0805">Transcription regulation</keyword>
<gene>
    <name evidence="6" type="ORF">LKD71_02835</name>
</gene>
<dbReference type="Proteomes" id="UP001197875">
    <property type="component" value="Unassembled WGS sequence"/>
</dbReference>
<dbReference type="AlphaFoldDB" id="A0AAE3DQX3"/>
<evidence type="ECO:0000256" key="4">
    <source>
        <dbReference type="ARBA" id="ARBA00023163"/>
    </source>
</evidence>
<evidence type="ECO:0000313" key="6">
    <source>
        <dbReference type="EMBL" id="MCC2188769.1"/>
    </source>
</evidence>
<name>A0AAE3DQX3_9FIRM</name>
<dbReference type="GO" id="GO:0003700">
    <property type="term" value="F:DNA-binding transcription factor activity"/>
    <property type="evidence" value="ECO:0007669"/>
    <property type="project" value="InterPro"/>
</dbReference>
<dbReference type="PROSITE" id="PS50931">
    <property type="entry name" value="HTH_LYSR"/>
    <property type="match status" value="1"/>
</dbReference>
<dbReference type="InterPro" id="IPR000847">
    <property type="entry name" value="LysR_HTH_N"/>
</dbReference>
<dbReference type="GO" id="GO:0032993">
    <property type="term" value="C:protein-DNA complex"/>
    <property type="evidence" value="ECO:0007669"/>
    <property type="project" value="TreeGrafter"/>
</dbReference>
<organism evidence="6 7">
    <name type="scientific">Fusicatenibacter faecihominis</name>
    <dbReference type="NCBI Taxonomy" id="2881276"/>
    <lineage>
        <taxon>Bacteria</taxon>
        <taxon>Bacillati</taxon>
        <taxon>Bacillota</taxon>
        <taxon>Clostridia</taxon>
        <taxon>Lachnospirales</taxon>
        <taxon>Lachnospiraceae</taxon>
        <taxon>Fusicatenibacter</taxon>
    </lineage>
</organism>
<dbReference type="Pfam" id="PF00126">
    <property type="entry name" value="HTH_1"/>
    <property type="match status" value="1"/>
</dbReference>
<comment type="similarity">
    <text evidence="1">Belongs to the LysR transcriptional regulatory family.</text>
</comment>
<evidence type="ECO:0000313" key="7">
    <source>
        <dbReference type="Proteomes" id="UP001197875"/>
    </source>
</evidence>
<proteinExistence type="inferred from homology"/>
<protein>
    <submittedName>
        <fullName evidence="6">LysR family transcriptional regulator</fullName>
    </submittedName>
</protein>
<dbReference type="RefSeq" id="WP_227614265.1">
    <property type="nucleotide sequence ID" value="NZ_JAJEPR010000003.1"/>
</dbReference>
<dbReference type="PANTHER" id="PTHR30346">
    <property type="entry name" value="TRANSCRIPTIONAL DUAL REGULATOR HCAR-RELATED"/>
    <property type="match status" value="1"/>
</dbReference>
<dbReference type="SUPFAM" id="SSF46785">
    <property type="entry name" value="Winged helix' DNA-binding domain"/>
    <property type="match status" value="1"/>
</dbReference>
<dbReference type="Gene3D" id="1.10.10.10">
    <property type="entry name" value="Winged helix-like DNA-binding domain superfamily/Winged helix DNA-binding domain"/>
    <property type="match status" value="1"/>
</dbReference>
<keyword evidence="4" id="KW-0804">Transcription</keyword>
<evidence type="ECO:0000256" key="3">
    <source>
        <dbReference type="ARBA" id="ARBA00023125"/>
    </source>
</evidence>
<evidence type="ECO:0000256" key="1">
    <source>
        <dbReference type="ARBA" id="ARBA00009437"/>
    </source>
</evidence>
<sequence>MEIRQLEYFREIATTGSINEAARRLNMSQPPLSYQMKQLEAELNVTLFERTRTGVTLTEAGKLLYERAENLLNFVSSTRQEVAEAGKKRVLRIGMTPTTVGTMMPFISEFARKNPDVNFEVHDGITYTLYNYLMDGIVDVAVVRTPLRLDGVEYTELHQEPMIAVIPSEMRLERECGLRLKDLMNSPLILYRRYEKFIMDAFSAQNLTPDIFCLCDDARGAMLWVREGLAVAIFPESMRCFCEGLHIETLAEPALETKILLIWKKGKQPTSLVQKFLDICMK</sequence>
<dbReference type="PANTHER" id="PTHR30346:SF28">
    <property type="entry name" value="HTH-TYPE TRANSCRIPTIONAL REGULATOR CYNR"/>
    <property type="match status" value="1"/>
</dbReference>
<keyword evidence="3" id="KW-0238">DNA-binding</keyword>
<dbReference type="InterPro" id="IPR036390">
    <property type="entry name" value="WH_DNA-bd_sf"/>
</dbReference>